<gene>
    <name evidence="1" type="ORF">ML536_06740</name>
</gene>
<name>A0AA41UFK3_9HYPH</name>
<organism evidence="1 2">
    <name type="scientific">Paradevosia shaoguanensis</name>
    <dbReference type="NCBI Taxonomy" id="1335043"/>
    <lineage>
        <taxon>Bacteria</taxon>
        <taxon>Pseudomonadati</taxon>
        <taxon>Pseudomonadota</taxon>
        <taxon>Alphaproteobacteria</taxon>
        <taxon>Hyphomicrobiales</taxon>
        <taxon>Devosiaceae</taxon>
        <taxon>Paradevosia</taxon>
    </lineage>
</organism>
<evidence type="ECO:0000313" key="2">
    <source>
        <dbReference type="Proteomes" id="UP001156140"/>
    </source>
</evidence>
<comment type="caution">
    <text evidence="1">The sequence shown here is derived from an EMBL/GenBank/DDBJ whole genome shotgun (WGS) entry which is preliminary data.</text>
</comment>
<protein>
    <submittedName>
        <fullName evidence="1">Uncharacterized protein</fullName>
    </submittedName>
</protein>
<dbReference type="AlphaFoldDB" id="A0AA41UFK3"/>
<keyword evidence="2" id="KW-1185">Reference proteome</keyword>
<dbReference type="RefSeq" id="WP_281735362.1">
    <property type="nucleotide sequence ID" value="NZ_JAKETQ010000001.1"/>
</dbReference>
<proteinExistence type="predicted"/>
<dbReference type="Proteomes" id="UP001156140">
    <property type="component" value="Unassembled WGS sequence"/>
</dbReference>
<accession>A0AA41UFK3</accession>
<reference evidence="1" key="1">
    <citation type="submission" date="2022-03" db="EMBL/GenBank/DDBJ databases">
        <title>The complete genome sequence of a Methyloterrigena soli.</title>
        <authorList>
            <person name="Zi Z."/>
        </authorList>
    </citation>
    <scope>NUCLEOTIDE SEQUENCE</scope>
    <source>
        <strain evidence="1">M48</strain>
    </source>
</reference>
<dbReference type="EMBL" id="JALAZD010000001">
    <property type="protein sequence ID" value="MCI0126521.1"/>
    <property type="molecule type" value="Genomic_DNA"/>
</dbReference>
<evidence type="ECO:0000313" key="1">
    <source>
        <dbReference type="EMBL" id="MCI0126521.1"/>
    </source>
</evidence>
<sequence>MASDRESGNHPHGAMNSANFALASVALANALAVTLRELSEAMPQSDDEWLEDIRSVAIRDAKNAAVEGLPLEEEVEAIQFGVDVVGSVFDSALAERLQRRGRSIDPGR</sequence>